<keyword evidence="4" id="KW-1185">Reference proteome</keyword>
<dbReference type="Proteomes" id="UP000794436">
    <property type="component" value="Unassembled WGS sequence"/>
</dbReference>
<reference evidence="3" key="1">
    <citation type="submission" date="2019-03" db="EMBL/GenBank/DDBJ databases">
        <title>Long read genome sequence of the mycoparasitic Pythium oligandrum ATCC 38472 isolated from sugarbeet rhizosphere.</title>
        <authorList>
            <person name="Gaulin E."/>
        </authorList>
    </citation>
    <scope>NUCLEOTIDE SEQUENCE</scope>
    <source>
        <strain evidence="3">ATCC 38472_TT</strain>
    </source>
</reference>
<dbReference type="GO" id="GO:0051082">
    <property type="term" value="F:unfolded protein binding"/>
    <property type="evidence" value="ECO:0007669"/>
    <property type="project" value="TreeGrafter"/>
</dbReference>
<evidence type="ECO:0000313" key="4">
    <source>
        <dbReference type="Proteomes" id="UP000794436"/>
    </source>
</evidence>
<dbReference type="PANTHER" id="PTHR31996">
    <property type="entry name" value="COILED-COIL DOMAIN-CONTAINING PROTEIN 115"/>
    <property type="match status" value="1"/>
</dbReference>
<accession>A0A8K1FMD7</accession>
<evidence type="ECO:0000256" key="1">
    <source>
        <dbReference type="ARBA" id="ARBA00093634"/>
    </source>
</evidence>
<evidence type="ECO:0000256" key="2">
    <source>
        <dbReference type="SAM" id="MobiDB-lite"/>
    </source>
</evidence>
<feature type="region of interest" description="Disordered" evidence="2">
    <location>
        <begin position="69"/>
        <end position="121"/>
    </location>
</feature>
<organism evidence="3 4">
    <name type="scientific">Pythium oligandrum</name>
    <name type="common">Mycoparasitic fungus</name>
    <dbReference type="NCBI Taxonomy" id="41045"/>
    <lineage>
        <taxon>Eukaryota</taxon>
        <taxon>Sar</taxon>
        <taxon>Stramenopiles</taxon>
        <taxon>Oomycota</taxon>
        <taxon>Peronosporomycetes</taxon>
        <taxon>Pythiales</taxon>
        <taxon>Pythiaceae</taxon>
        <taxon>Pythium</taxon>
    </lineage>
</organism>
<sequence>MDANAQDATVVDAVAAYEEYAAYQQQAADLLKQGFLKLTMSRMTLGNAISDLSYKDEFEAALYVTEERDHSLTLSRGPVETKHAGDDGETDENAEQESTLIRRKRTGSDVQEERPRRSSTSLEDAAIMWFSSLPPQNLRLAQKHFRSGLHALVSAAMAARQVLESTSTLNTNTPQNPAQ</sequence>
<dbReference type="OrthoDB" id="157390at2759"/>
<dbReference type="PANTHER" id="PTHR31996:SF2">
    <property type="entry name" value="COILED-COIL DOMAIN-CONTAINING PROTEIN 115"/>
    <property type="match status" value="1"/>
</dbReference>
<dbReference type="GO" id="GO:0070072">
    <property type="term" value="P:vacuolar proton-transporting V-type ATPase complex assembly"/>
    <property type="evidence" value="ECO:0007669"/>
    <property type="project" value="InterPro"/>
</dbReference>
<dbReference type="InterPro" id="IPR040357">
    <property type="entry name" value="Vma22/CCDC115"/>
</dbReference>
<evidence type="ECO:0000313" key="3">
    <source>
        <dbReference type="EMBL" id="TMW69255.1"/>
    </source>
</evidence>
<dbReference type="Pfam" id="PF21730">
    <property type="entry name" value="Vma22_CCDC115"/>
    <property type="match status" value="1"/>
</dbReference>
<protein>
    <recommendedName>
        <fullName evidence="1">Vacuolar ATPase assembly protein VMA22</fullName>
    </recommendedName>
</protein>
<name>A0A8K1FMD7_PYTOL</name>
<gene>
    <name evidence="3" type="ORF">Poli38472_001411</name>
</gene>
<proteinExistence type="predicted"/>
<dbReference type="AlphaFoldDB" id="A0A8K1FMD7"/>
<dbReference type="EMBL" id="SPLM01000001">
    <property type="protein sequence ID" value="TMW69255.1"/>
    <property type="molecule type" value="Genomic_DNA"/>
</dbReference>
<comment type="caution">
    <text evidence="3">The sequence shown here is derived from an EMBL/GenBank/DDBJ whole genome shotgun (WGS) entry which is preliminary data.</text>
</comment>